<gene>
    <name evidence="1" type="ORF">GSOID_T00003535001</name>
</gene>
<sequence length="24" mass="2952">MRAPLYRILSFSNIIFTETLCYLW</sequence>
<evidence type="ECO:0000313" key="2">
    <source>
        <dbReference type="Proteomes" id="UP000001307"/>
    </source>
</evidence>
<name>E4X7J9_OIKDI</name>
<proteinExistence type="predicted"/>
<dbReference type="EMBL" id="FN653028">
    <property type="protein sequence ID" value="CBY18671.1"/>
    <property type="molecule type" value="Genomic_DNA"/>
</dbReference>
<reference evidence="1" key="1">
    <citation type="journal article" date="2010" name="Science">
        <title>Plasticity of animal genome architecture unmasked by rapid evolution of a pelagic tunicate.</title>
        <authorList>
            <person name="Denoeud F."/>
            <person name="Henriet S."/>
            <person name="Mungpakdee S."/>
            <person name="Aury J.M."/>
            <person name="Da Silva C."/>
            <person name="Brinkmann H."/>
            <person name="Mikhaleva J."/>
            <person name="Olsen L.C."/>
            <person name="Jubin C."/>
            <person name="Canestro C."/>
            <person name="Bouquet J.M."/>
            <person name="Danks G."/>
            <person name="Poulain J."/>
            <person name="Campsteijn C."/>
            <person name="Adamski M."/>
            <person name="Cross I."/>
            <person name="Yadetie F."/>
            <person name="Muffato M."/>
            <person name="Louis A."/>
            <person name="Butcher S."/>
            <person name="Tsagkogeorga G."/>
            <person name="Konrad A."/>
            <person name="Singh S."/>
            <person name="Jensen M.F."/>
            <person name="Cong E.H."/>
            <person name="Eikeseth-Otteraa H."/>
            <person name="Noel B."/>
            <person name="Anthouard V."/>
            <person name="Porcel B.M."/>
            <person name="Kachouri-Lafond R."/>
            <person name="Nishino A."/>
            <person name="Ugolini M."/>
            <person name="Chourrout P."/>
            <person name="Nishida H."/>
            <person name="Aasland R."/>
            <person name="Huzurbazar S."/>
            <person name="Westhof E."/>
            <person name="Delsuc F."/>
            <person name="Lehrach H."/>
            <person name="Reinhardt R."/>
            <person name="Weissenbach J."/>
            <person name="Roy S.W."/>
            <person name="Artiguenave F."/>
            <person name="Postlethwait J.H."/>
            <person name="Manak J.R."/>
            <person name="Thompson E.M."/>
            <person name="Jaillon O."/>
            <person name="Du Pasquier L."/>
            <person name="Boudinot P."/>
            <person name="Liberles D.A."/>
            <person name="Volff J.N."/>
            <person name="Philippe H."/>
            <person name="Lenhard B."/>
            <person name="Roest Crollius H."/>
            <person name="Wincker P."/>
            <person name="Chourrout D."/>
        </authorList>
    </citation>
    <scope>NUCLEOTIDE SEQUENCE [LARGE SCALE GENOMIC DNA]</scope>
</reference>
<organism evidence="1">
    <name type="scientific">Oikopleura dioica</name>
    <name type="common">Tunicate</name>
    <dbReference type="NCBI Taxonomy" id="34765"/>
    <lineage>
        <taxon>Eukaryota</taxon>
        <taxon>Metazoa</taxon>
        <taxon>Chordata</taxon>
        <taxon>Tunicata</taxon>
        <taxon>Appendicularia</taxon>
        <taxon>Copelata</taxon>
        <taxon>Oikopleuridae</taxon>
        <taxon>Oikopleura</taxon>
    </lineage>
</organism>
<accession>E4X7J9</accession>
<dbReference type="Proteomes" id="UP000001307">
    <property type="component" value="Unassembled WGS sequence"/>
</dbReference>
<protein>
    <submittedName>
        <fullName evidence="1">Uncharacterized protein</fullName>
    </submittedName>
</protein>
<keyword evidence="2" id="KW-1185">Reference proteome</keyword>
<dbReference type="InParanoid" id="E4X7J9"/>
<evidence type="ECO:0000313" key="1">
    <source>
        <dbReference type="EMBL" id="CBY18671.1"/>
    </source>
</evidence>
<dbReference type="AlphaFoldDB" id="E4X7J9"/>